<protein>
    <recommendedName>
        <fullName evidence="6">Bacterial low temperature requirement A protein-domain-containing protein</fullName>
    </recommendedName>
</protein>
<feature type="transmembrane region" description="Helical" evidence="3">
    <location>
        <begin position="460"/>
        <end position="480"/>
    </location>
</feature>
<evidence type="ECO:0008006" key="6">
    <source>
        <dbReference type="Google" id="ProtNLM"/>
    </source>
</evidence>
<keyword evidence="3" id="KW-0472">Membrane</keyword>
<feature type="coiled-coil region" evidence="1">
    <location>
        <begin position="250"/>
        <end position="277"/>
    </location>
</feature>
<feature type="region of interest" description="Disordered" evidence="2">
    <location>
        <begin position="76"/>
        <end position="97"/>
    </location>
</feature>
<organism evidence="4">
    <name type="scientific">Absidia glauca</name>
    <name type="common">Pin mould</name>
    <dbReference type="NCBI Taxonomy" id="4829"/>
    <lineage>
        <taxon>Eukaryota</taxon>
        <taxon>Fungi</taxon>
        <taxon>Fungi incertae sedis</taxon>
        <taxon>Mucoromycota</taxon>
        <taxon>Mucoromycotina</taxon>
        <taxon>Mucoromycetes</taxon>
        <taxon>Mucorales</taxon>
        <taxon>Cunninghamellaceae</taxon>
        <taxon>Absidia</taxon>
    </lineage>
</organism>
<evidence type="ECO:0000313" key="4">
    <source>
        <dbReference type="EMBL" id="SAM01930.1"/>
    </source>
</evidence>
<feature type="transmembrane region" description="Helical" evidence="3">
    <location>
        <begin position="766"/>
        <end position="784"/>
    </location>
</feature>
<dbReference type="InterPro" id="IPR010640">
    <property type="entry name" value="Low_temperature_requirement_A"/>
</dbReference>
<keyword evidence="3" id="KW-0812">Transmembrane</keyword>
<feature type="compositionally biased region" description="Low complexity" evidence="2">
    <location>
        <begin position="1006"/>
        <end position="1022"/>
    </location>
</feature>
<accession>A0A168P880</accession>
<feature type="transmembrane region" description="Helical" evidence="3">
    <location>
        <begin position="399"/>
        <end position="419"/>
    </location>
</feature>
<feature type="transmembrane region" description="Helical" evidence="3">
    <location>
        <begin position="492"/>
        <end position="515"/>
    </location>
</feature>
<evidence type="ECO:0000256" key="1">
    <source>
        <dbReference type="SAM" id="Coils"/>
    </source>
</evidence>
<name>A0A168P880_ABSGL</name>
<feature type="transmembrane region" description="Helical" evidence="3">
    <location>
        <begin position="735"/>
        <end position="754"/>
    </location>
</feature>
<evidence type="ECO:0000313" key="5">
    <source>
        <dbReference type="Proteomes" id="UP000078561"/>
    </source>
</evidence>
<feature type="transmembrane region" description="Helical" evidence="3">
    <location>
        <begin position="560"/>
        <end position="580"/>
    </location>
</feature>
<evidence type="ECO:0000256" key="2">
    <source>
        <dbReference type="SAM" id="MobiDB-lite"/>
    </source>
</evidence>
<feature type="transmembrane region" description="Helical" evidence="3">
    <location>
        <begin position="521"/>
        <end position="539"/>
    </location>
</feature>
<dbReference type="InParanoid" id="A0A168P880"/>
<proteinExistence type="predicted"/>
<sequence length="1605" mass="182241">MPGTSTTRSGPSIRQPLRHARPQGHHENDITDQTSTNGGEDDGVAFRQEPTEDGEGVILNDEQVIHHHLAIGSALSKLPSSTGGSSNFAPQHDKEGKPIKSHGPETFGDIMLHPIKQLEFHRRRQSLFEHEKHDWDEKHHHPETADHTTTAVNADADHPQADASAPASTAVDEEAPPATIKPTVKTVIHFKHLMGEQAVRVTKPVVDQLMDPLSLTADEVLQLYKVKDTDDLVEFFHHTKRDYSLKIHKTVNLHQKRDELRADIDEKKHELEERTRKTHAFMPLNPSTHQSSVSLDIKFKDHGLESEKSNDSLVPMVLPQGAIELNENVFLELRVIEEQPEPEHESTRRPIFALPDPDLSDEIGQETSATWVELFSDVFYVGWLSSFTHSHHMVDSASLATYVGWFVVMWWTWCGSALYSARYDNGDVMHHIYKIIDLCGLIGMAGASEGYSTFNSKGFIIGYMVMKAVLLIQYSVVLWAATLSGSFARRPLSLYVSVNALAIILWGVSLLYSGAEDGSRNETICLVLWYVSIGVEVLVNMSLQRFKQVSLAASHLAERFGLFTIIILGENCIGFVKMVSESHAEVRVVVANMFGLVIIFLFFFMYFDDFSKEILNSVQVSQIWMYLHFPLHLCQVAFGIAMTDIITSYRLNLDNPEYAEGAFHQECLALEAASAHSGSNETATAGGHAAYTMVQSFTKAIMMASASAEGENADLLGVCEEIGRTEGGLEYVFKAFWIAGGLILSINALIKLVNTPVRAKWSRVICGSRLLNAAVFFGLSAATFKNFNGLGMLGIMMACLLLQLGLCFTDNAGLPPSSLLQQQQQQDQGQDSHSWVISSRLADIPVPSYLAGPYLNGDNSKERITAKDHNPLTLIGKTTSRFCGKVRGENRTVACSFLLSDRSWRVWKQHLSQVFSTNKRRISTIAHNWFVKNVIDALLDILETIQWKVHDWRHSPSLEWYLLKAQWTSFVYQCMDKYLDPELNDLIHNWINSININRLSIDSGLSSSTPSTPSTATASSTSGNRIDSETRTSGGNEEGAARYHGHHTKHINLNHHDLEPDNEGCYHDIFGTTLCVGQQSMLDDDELKDRMNALFESMSYEDRSHTLRFQQRFIQWATKTSTMTSHAVDQAQSMWLQYSQEAYQFLDDALDLVPSCTNNHRTNTLHSRPITKNTHPVSPSIVSTSASTSVSASAAEMTCPNVIFPFSVSPLDKSLESSTFSLGQVLFMRPRSPPPPCDLLPRRLLSLKPARQEQWTSCAHNNHNHKQNVYDNDGTTAPKATRAKHCRALLLQPLEPYNRIQYHYLLTRLEKKMMKKLMRLEKEALQEYYRAMASGPHNWRINFDRHPQQQHNQQEEQERQQRPGYATQHTYQQLRLYTTMSFRKLYMKSIQQLVDASRRYDALAMEQVNYARKEWRWVERQRQNQVRNHHPYQQYHQHHPEQQQQQPFDQNDDVDYYARCQQWWRRSKSWRLMRLLSSVAEQLGYYRYNKGNANTMRDDGHTLLSAIAAYFPSSPDDPPRPPTDTRAAVFIGQRADMAIQTHRRALQQHWNATFQEIDRRSHSMWVSAMDQVQGRQRILPSCNATCAYVLLLCKLVLIVAFTLFL</sequence>
<dbReference type="OrthoDB" id="191995at2759"/>
<feature type="transmembrane region" description="Helical" evidence="3">
    <location>
        <begin position="586"/>
        <end position="607"/>
    </location>
</feature>
<feature type="compositionally biased region" description="Polar residues" evidence="2">
    <location>
        <begin position="1"/>
        <end position="12"/>
    </location>
</feature>
<feature type="region of interest" description="Disordered" evidence="2">
    <location>
        <begin position="1339"/>
        <end position="1367"/>
    </location>
</feature>
<dbReference type="EMBL" id="LT553604">
    <property type="protein sequence ID" value="SAM01930.1"/>
    <property type="molecule type" value="Genomic_DNA"/>
</dbReference>
<evidence type="ECO:0000256" key="3">
    <source>
        <dbReference type="SAM" id="Phobius"/>
    </source>
</evidence>
<feature type="compositionally biased region" description="Polar residues" evidence="2">
    <location>
        <begin position="78"/>
        <end position="89"/>
    </location>
</feature>
<dbReference type="STRING" id="4829.A0A168P880"/>
<keyword evidence="5" id="KW-1185">Reference proteome</keyword>
<keyword evidence="1" id="KW-0175">Coiled coil</keyword>
<feature type="region of interest" description="Disordered" evidence="2">
    <location>
        <begin position="1"/>
        <end position="53"/>
    </location>
</feature>
<gene>
    <name evidence="4" type="primary">ABSGL_07680.1 scaffold 8929</name>
</gene>
<dbReference type="Pfam" id="PF06772">
    <property type="entry name" value="LtrA"/>
    <property type="match status" value="1"/>
</dbReference>
<reference evidence="4" key="1">
    <citation type="submission" date="2016-04" db="EMBL/GenBank/DDBJ databases">
        <authorList>
            <person name="Evans L.H."/>
            <person name="Alamgir A."/>
            <person name="Owens N."/>
            <person name="Weber N.D."/>
            <person name="Virtaneva K."/>
            <person name="Barbian K."/>
            <person name="Babar A."/>
            <person name="Rosenke K."/>
        </authorList>
    </citation>
    <scope>NUCLEOTIDE SEQUENCE [LARGE SCALE GENOMIC DNA]</scope>
    <source>
        <strain evidence="4">CBS 101.48</strain>
    </source>
</reference>
<dbReference type="PANTHER" id="PTHR42101:SF1">
    <property type="entry name" value="LOW TEMPERATURE REQUIREMENT A"/>
    <property type="match status" value="1"/>
</dbReference>
<dbReference type="PANTHER" id="PTHR42101">
    <property type="entry name" value="CHROMOSOME 16, WHOLE GENOME SHOTGUN SEQUENCE"/>
    <property type="match status" value="1"/>
</dbReference>
<keyword evidence="3" id="KW-1133">Transmembrane helix</keyword>
<dbReference type="Proteomes" id="UP000078561">
    <property type="component" value="Unassembled WGS sequence"/>
</dbReference>
<feature type="compositionally biased region" description="Basic and acidic residues" evidence="2">
    <location>
        <begin position="1342"/>
        <end position="1361"/>
    </location>
</feature>
<feature type="region of interest" description="Disordered" evidence="2">
    <location>
        <begin position="1005"/>
        <end position="1041"/>
    </location>
</feature>